<evidence type="ECO:0000259" key="12">
    <source>
        <dbReference type="PROSITE" id="PS51984"/>
    </source>
</evidence>
<feature type="domain" description="Cryptic POLO box 1 (CPB1)" evidence="12">
    <location>
        <begin position="2236"/>
        <end position="2343"/>
    </location>
</feature>
<feature type="compositionally biased region" description="Basic and acidic residues" evidence="10">
    <location>
        <begin position="2063"/>
        <end position="2072"/>
    </location>
</feature>
<dbReference type="InterPro" id="IPR011009">
    <property type="entry name" value="Kinase-like_dom_sf"/>
</dbReference>
<keyword evidence="8" id="KW-0206">Cytoskeleton</keyword>
<dbReference type="InterPro" id="IPR017441">
    <property type="entry name" value="Protein_kinase_ATP_BS"/>
</dbReference>
<keyword evidence="6" id="KW-0418">Kinase</keyword>
<dbReference type="Gene3D" id="1.10.510.10">
    <property type="entry name" value="Transferase(Phosphotransferase) domain 1"/>
    <property type="match status" value="1"/>
</dbReference>
<dbReference type="GO" id="GO:0004674">
    <property type="term" value="F:protein serine/threonine kinase activity"/>
    <property type="evidence" value="ECO:0007669"/>
    <property type="project" value="UniProtKB-KW"/>
</dbReference>
<evidence type="ECO:0000256" key="10">
    <source>
        <dbReference type="SAM" id="MobiDB-lite"/>
    </source>
</evidence>
<accession>A0A1I8H9P6</accession>
<organism evidence="14 15">
    <name type="scientific">Macrostomum lignano</name>
    <dbReference type="NCBI Taxonomy" id="282301"/>
    <lineage>
        <taxon>Eukaryota</taxon>
        <taxon>Metazoa</taxon>
        <taxon>Spiralia</taxon>
        <taxon>Lophotrochozoa</taxon>
        <taxon>Platyhelminthes</taxon>
        <taxon>Rhabditophora</taxon>
        <taxon>Macrostomorpha</taxon>
        <taxon>Macrostomida</taxon>
        <taxon>Macrostomidae</taxon>
        <taxon>Macrostomum</taxon>
    </lineage>
</organism>
<evidence type="ECO:0000256" key="3">
    <source>
        <dbReference type="ARBA" id="ARBA00022527"/>
    </source>
</evidence>
<dbReference type="PANTHER" id="PTHR24345">
    <property type="entry name" value="SERINE/THREONINE-PROTEIN KINASE PLK"/>
    <property type="match status" value="1"/>
</dbReference>
<dbReference type="InterPro" id="IPR047108">
    <property type="entry name" value="Plk4-like_POLO_box_2_sf"/>
</dbReference>
<evidence type="ECO:0000313" key="14">
    <source>
        <dbReference type="Proteomes" id="UP000095280"/>
    </source>
</evidence>
<evidence type="ECO:0000256" key="2">
    <source>
        <dbReference type="ARBA" id="ARBA00022490"/>
    </source>
</evidence>
<protein>
    <submittedName>
        <fullName evidence="15">Serine/threonine-protein kinase PLK4</fullName>
    </submittedName>
</protein>
<proteinExistence type="predicted"/>
<feature type="region of interest" description="Disordered" evidence="10">
    <location>
        <begin position="2445"/>
        <end position="2465"/>
    </location>
</feature>
<feature type="compositionally biased region" description="Low complexity" evidence="10">
    <location>
        <begin position="2089"/>
        <end position="2111"/>
    </location>
</feature>
<dbReference type="Gene3D" id="3.30.1120.120">
    <property type="match status" value="1"/>
</dbReference>
<evidence type="ECO:0000256" key="9">
    <source>
        <dbReference type="PROSITE-ProRule" id="PRU10141"/>
    </source>
</evidence>
<feature type="domain" description="Protein kinase" evidence="11">
    <location>
        <begin position="1831"/>
        <end position="2063"/>
    </location>
</feature>
<keyword evidence="3" id="KW-0723">Serine/threonine-protein kinase</keyword>
<dbReference type="PROSITE" id="PS51985">
    <property type="entry name" value="CPB2"/>
    <property type="match status" value="1"/>
</dbReference>
<dbReference type="Proteomes" id="UP000095280">
    <property type="component" value="Unplaced"/>
</dbReference>
<dbReference type="GO" id="GO:0005814">
    <property type="term" value="C:centriole"/>
    <property type="evidence" value="ECO:0007669"/>
    <property type="project" value="UniProtKB-SubCell"/>
</dbReference>
<evidence type="ECO:0000256" key="4">
    <source>
        <dbReference type="ARBA" id="ARBA00022679"/>
    </source>
</evidence>
<dbReference type="InterPro" id="IPR008266">
    <property type="entry name" value="Tyr_kinase_AS"/>
</dbReference>
<evidence type="ECO:0000256" key="1">
    <source>
        <dbReference type="ARBA" id="ARBA00004114"/>
    </source>
</evidence>
<evidence type="ECO:0000256" key="8">
    <source>
        <dbReference type="ARBA" id="ARBA00023212"/>
    </source>
</evidence>
<feature type="binding site" evidence="9">
    <location>
        <position position="1860"/>
    </location>
    <ligand>
        <name>ATP</name>
        <dbReference type="ChEBI" id="CHEBI:30616"/>
    </ligand>
</feature>
<feature type="compositionally biased region" description="Low complexity" evidence="10">
    <location>
        <begin position="2450"/>
        <end position="2459"/>
    </location>
</feature>
<feature type="region of interest" description="Disordered" evidence="10">
    <location>
        <begin position="2168"/>
        <end position="2245"/>
    </location>
</feature>
<evidence type="ECO:0000256" key="5">
    <source>
        <dbReference type="ARBA" id="ARBA00022741"/>
    </source>
</evidence>
<keyword evidence="14" id="KW-1185">Reference proteome</keyword>
<feature type="compositionally biased region" description="Polar residues" evidence="10">
    <location>
        <begin position="2211"/>
        <end position="2233"/>
    </location>
</feature>
<feature type="region of interest" description="Disordered" evidence="10">
    <location>
        <begin position="2063"/>
        <end position="2142"/>
    </location>
</feature>
<evidence type="ECO:0000256" key="7">
    <source>
        <dbReference type="ARBA" id="ARBA00022840"/>
    </source>
</evidence>
<evidence type="ECO:0000259" key="13">
    <source>
        <dbReference type="PROSITE" id="PS51985"/>
    </source>
</evidence>
<dbReference type="WBParaSite" id="maker-uti_cns_0005130-snap-gene-0.18-mRNA-1">
    <property type="protein sequence ID" value="maker-uti_cns_0005130-snap-gene-0.18-mRNA-1"/>
    <property type="gene ID" value="maker-uti_cns_0005130-snap-gene-0.18"/>
</dbReference>
<dbReference type="GO" id="GO:0005634">
    <property type="term" value="C:nucleus"/>
    <property type="evidence" value="ECO:0007669"/>
    <property type="project" value="TreeGrafter"/>
</dbReference>
<dbReference type="PROSITE" id="PS00109">
    <property type="entry name" value="PROTEIN_KINASE_TYR"/>
    <property type="match status" value="1"/>
</dbReference>
<dbReference type="GO" id="GO:0005524">
    <property type="term" value="F:ATP binding"/>
    <property type="evidence" value="ECO:0007669"/>
    <property type="project" value="UniProtKB-UniRule"/>
</dbReference>
<reference evidence="15" key="1">
    <citation type="submission" date="2016-11" db="UniProtKB">
        <authorList>
            <consortium name="WormBaseParasite"/>
        </authorList>
    </citation>
    <scope>IDENTIFICATION</scope>
</reference>
<dbReference type="InterPro" id="IPR000719">
    <property type="entry name" value="Prot_kinase_dom"/>
</dbReference>
<name>A0A1I8H9P6_9PLAT</name>
<comment type="subcellular location">
    <subcellularLocation>
        <location evidence="1">Cytoplasm</location>
        <location evidence="1">Cytoskeleton</location>
        <location evidence="1">Microtubule organizing center</location>
        <location evidence="1">Centrosome</location>
        <location evidence="1">Centriole</location>
    </subcellularLocation>
</comment>
<keyword evidence="7 9" id="KW-0067">ATP-binding</keyword>
<dbReference type="Pfam" id="PF18409">
    <property type="entry name" value="Plk4_PB2"/>
    <property type="match status" value="1"/>
</dbReference>
<keyword evidence="5 9" id="KW-0547">Nucleotide-binding</keyword>
<dbReference type="PROSITE" id="PS51984">
    <property type="entry name" value="CPB1"/>
    <property type="match status" value="1"/>
</dbReference>
<dbReference type="SUPFAM" id="SSF56112">
    <property type="entry name" value="Protein kinase-like (PK-like)"/>
    <property type="match status" value="1"/>
</dbReference>
<evidence type="ECO:0000259" key="11">
    <source>
        <dbReference type="PROSITE" id="PS50011"/>
    </source>
</evidence>
<dbReference type="Gene3D" id="3.30.1120.130">
    <property type="match status" value="1"/>
</dbReference>
<dbReference type="PANTHER" id="PTHR24345:SF91">
    <property type="entry name" value="SERINE_THREONINE-PROTEIN KINASE PLK4"/>
    <property type="match status" value="1"/>
</dbReference>
<evidence type="ECO:0000313" key="15">
    <source>
        <dbReference type="WBParaSite" id="maker-uti_cns_0005130-snap-gene-0.18-mRNA-1"/>
    </source>
</evidence>
<feature type="domain" description="Cryptic POLO box 2 (CPB2)" evidence="13">
    <location>
        <begin position="2344"/>
        <end position="2449"/>
    </location>
</feature>
<feature type="region of interest" description="Disordered" evidence="10">
    <location>
        <begin position="445"/>
        <end position="471"/>
    </location>
</feature>
<feature type="compositionally biased region" description="Polar residues" evidence="10">
    <location>
        <begin position="2073"/>
        <end position="2085"/>
    </location>
</feature>
<dbReference type="InterPro" id="IPR033698">
    <property type="entry name" value="POLO_box_Plk4_2"/>
</dbReference>
<dbReference type="InterPro" id="IPR046437">
    <property type="entry name" value="Ser_Thr-PK_POLO_box_1_sf"/>
</dbReference>
<dbReference type="InterPro" id="IPR033699">
    <property type="entry name" value="POLO_box_Plk4_1"/>
</dbReference>
<keyword evidence="4" id="KW-0808">Transferase</keyword>
<evidence type="ECO:0000256" key="6">
    <source>
        <dbReference type="ARBA" id="ARBA00022777"/>
    </source>
</evidence>
<feature type="compositionally biased region" description="Polar residues" evidence="10">
    <location>
        <begin position="2178"/>
        <end position="2187"/>
    </location>
</feature>
<feature type="compositionally biased region" description="Polar residues" evidence="10">
    <location>
        <begin position="2564"/>
        <end position="2573"/>
    </location>
</feature>
<keyword evidence="2" id="KW-0963">Cytoplasm</keyword>
<dbReference type="PROSITE" id="PS00107">
    <property type="entry name" value="PROTEIN_KINASE_ATP"/>
    <property type="match status" value="1"/>
</dbReference>
<dbReference type="FunFam" id="1.10.510.10:FF:000571">
    <property type="entry name" value="Maternal embryonic leucine zipper kinase"/>
    <property type="match status" value="1"/>
</dbReference>
<feature type="region of interest" description="Disordered" evidence="10">
    <location>
        <begin position="2550"/>
        <end position="2579"/>
    </location>
</feature>
<sequence>VKRDNESDELKTAILLTALGRSFKPELDVAVLQHCSKLGSSRLTRTRNASSLQNCRLHTAASLTHCETRPARPPPLCQLLSWSQPPPLAPSRSRFRYCAAADRVRQNRLGQKGQATEPRRISEKLWGCDLCGDADARSGFLPELQCGAASSLSAWIARACNKGAYNVTSDTAAKRDNESDELKTAILLTALGRSFKPELDVAVLQHCSKLGSSRLTRTLDSSSLQNCRLHTAASLTHCETRPARPPPLCQLLSWSQPPPLAPSRSPFRYCAAAERVRQNRLGQKGQATEPRRISEELWGCDLCGDADARSGSLPELQCGAASSLSAWIARACNKGAYKVTSDTAVKRDNESDELKTAILLTALGRSFKPELDVAVLQHCSKLGSSRLTRTLDSSSLQNCRLHTAASLTHCETRPARPPPLCQLLSWSQPPPLAPSRSPFRVTAHDASTAPLPNGYGRTAWDKRGRRQSPGASLRNCGAAICAEMPMLEARLCLSWNVERSGVPDRKYCAAADRVRQNRLGQKGQATEPRRISEKLWGCDLFGDARLCRSCNAERTDCETATDVVFEYILQEALRDQFAAGLCNASVVKELIIKGPLTLMLAVETAAAQKQLDVAVLQHSLKLGCSRLTRTPDSSSLQNCRLHTAASLTHCETRPARPPPLCQLLSWSQPPPLAPSRSRFRYCAAADRVRQNRLGQKGQATEPRRISEKLWGCDLCGDADARSGFLPELQCGAPELDVAVLQHCSKLGSSRLTRTRDASSLQNCRLHTAASLTHCETRPARPPPLCQLLSWSQPPPLAPSRSRFRYCAAADRVRQNRLGQKGQATEPRRISEKLWGCDLCGDADARSGFLPELQCGAASSLSAWIARACNKGAYNVTSDTAAKRDNESDELKTAILLTALGRSFKPELDVAVLQHCSKLGSSRLTRTPDSSSLQNCRLHTAASLTHCETRPARPPPLCQLLSWSQPRPLAPSRSPFRVTAHDASTAPLPIGCGRTAWDKRGRRQSPGASLRNCGAAICAEMPMLEAGLCLSCNAERLGGCRSIERSSISLNGDVESPFVYCYGRELLNQITCTCRLIAVLSSRDAILLLHQPVLWFSLRRVFLCSLSNRPTTVTLGAAQFDQLIELFVHLLQSHGCRLSAPLKTPLQAAQKRHYDQQARPLSTLNQGDAVRFRHGFRWEPAVVTQANPEHRNYRLLTQSGRELIRNRRDLRPVPPQQSTAEAEDVQLAAQAAPAGDELAASDLAEPEEPLRRSARATKGIPPLRYRHDSVKLLSDVQCFSLHHPGKLVASSVNSFLRVRSQRLECVFVPLNALPQSGAALAELLSLVHQKLPIVVGIVVKTTAFLPPGWTLLLNSLREDESCYHLSPAWSEHASRVCLDPLHTTLSAPSKKPNASETGRENTCLAIDSESRKMLAVSLSSPLLTMSFISCVANDKANIHMTASTMCTAAACDFNDWPKSVTYQEKKHRKKRKKTIQVAEQKFTLVLIGSDVQLLENIKSDVVTAGKHVNNMQAVGVSLQPTECLFQFRQMLRKQFHAFVALHLCSQVNRRVALCVPQLKNRRPLGKIVQNPVKSQDRLLIECRPMHRADAKAILQHLHTLKSLVSSGQHPLERVAALFTGAIKRSPVHRGPAQRPARLPDSLRQFGLEQPHALVSLELGGQVHSCVAQRVLHCKRLLAKIVEDPYQHLVTVAVLGGKVSRGAVQPAYNRETAVAQSVAQRLHRLRGQLAVLDERGEVYDAQIQLVTHLADGFAAQPAQKELQHGQIRDVFHRFEKNVHAEVVEVATIVANQGPQDFLLASLDARFNGSVEMSDCGEKSEFNCDQLGLAAEDYEFGSHLGDGGFGRVYQATCKRTGKPVAIKVLDKRKVHQRNMTSRVISEISIHQRLRHQFVLQGGNLHDYVRRNGCLSEDKVRYFLKQIVAGLCYLHRSGIIHRDLTLANLLLTEDCKVKISDFGLAAELSEDRTNKTMCGTPNYISPEVSSQGVQGPEVDVWSLGVMLYTMLVGKAPFDTKDPKSTIDNARRLKYDIPGSLHPEAIDLIAKLLRERPKERLTLAQVLQHPFMRDKAHERSASNDSGNDSVQSGSHCLAASTPIPAAASSVATPSTPASVSLSRPQLHQVEQRQHRPAPAAASTPHLQTAASLRRCHSDGRQAGGAASNAATAATGGVLTGHSRHSEGYSSAVQSEGSPLGPQAAPVAAPRLQQHQQHQQPLDTVSDGPQSCASSNPTSSLGSQRGRRLPQNPLSTARLEPCRVVKGPTVFSLTADGDLTVEQFKVGGRKSTPPRRVLRIEPDGRHVALISEQQQQDSLDWSSAEKFIFPDLPDRAARLYQLADSFISILRSNTAKVVLHTDRARCVLFENSDPEPDFAVYFYNGRRAGRRNGGLRMTVDGKPVELRSLSPDEAEILHYVNETFDQVKRVESALAALSSPGRCCFPATIGRAPADSGLEPATLSSKSTPTPTPVPIPTQPLLQVADVQQLSDNDTRVLFSDGSLLEIRQDGSEQLRSLDYTDPFGHRQRLESSQRRPLADTPLPADIQRRLGLLLLGKASHSECPRHAPAKTGVTRTKASETATKGGGP</sequence>
<dbReference type="Pfam" id="PF00069">
    <property type="entry name" value="Pkinase"/>
    <property type="match status" value="1"/>
</dbReference>
<dbReference type="PROSITE" id="PS50011">
    <property type="entry name" value="PROTEIN_KINASE_DOM"/>
    <property type="match status" value="1"/>
</dbReference>